<organism evidence="1 2">
    <name type="scientific">Pisolithus tinctorius Marx 270</name>
    <dbReference type="NCBI Taxonomy" id="870435"/>
    <lineage>
        <taxon>Eukaryota</taxon>
        <taxon>Fungi</taxon>
        <taxon>Dikarya</taxon>
        <taxon>Basidiomycota</taxon>
        <taxon>Agaricomycotina</taxon>
        <taxon>Agaricomycetes</taxon>
        <taxon>Agaricomycetidae</taxon>
        <taxon>Boletales</taxon>
        <taxon>Sclerodermatineae</taxon>
        <taxon>Pisolithaceae</taxon>
        <taxon>Pisolithus</taxon>
    </lineage>
</organism>
<dbReference type="InParanoid" id="A0A0C3NHP0"/>
<dbReference type="EMBL" id="KN832073">
    <property type="protein sequence ID" value="KIN95220.1"/>
    <property type="molecule type" value="Genomic_DNA"/>
</dbReference>
<gene>
    <name evidence="1" type="ORF">M404DRAFT_34340</name>
</gene>
<name>A0A0C3NHP0_PISTI</name>
<keyword evidence="2" id="KW-1185">Reference proteome</keyword>
<proteinExistence type="predicted"/>
<reference evidence="1 2" key="1">
    <citation type="submission" date="2014-04" db="EMBL/GenBank/DDBJ databases">
        <authorList>
            <consortium name="DOE Joint Genome Institute"/>
            <person name="Kuo A."/>
            <person name="Kohler A."/>
            <person name="Costa M.D."/>
            <person name="Nagy L.G."/>
            <person name="Floudas D."/>
            <person name="Copeland A."/>
            <person name="Barry K.W."/>
            <person name="Cichocki N."/>
            <person name="Veneault-Fourrey C."/>
            <person name="LaButti K."/>
            <person name="Lindquist E.A."/>
            <person name="Lipzen A."/>
            <person name="Lundell T."/>
            <person name="Morin E."/>
            <person name="Murat C."/>
            <person name="Sun H."/>
            <person name="Tunlid A."/>
            <person name="Henrissat B."/>
            <person name="Grigoriev I.V."/>
            <person name="Hibbett D.S."/>
            <person name="Martin F."/>
            <person name="Nordberg H.P."/>
            <person name="Cantor M.N."/>
            <person name="Hua S.X."/>
        </authorList>
    </citation>
    <scope>NUCLEOTIDE SEQUENCE [LARGE SCALE GENOMIC DNA]</scope>
    <source>
        <strain evidence="1 2">Marx 270</strain>
    </source>
</reference>
<protein>
    <submittedName>
        <fullName evidence="1">Uncharacterized protein</fullName>
    </submittedName>
</protein>
<reference evidence="2" key="2">
    <citation type="submission" date="2015-01" db="EMBL/GenBank/DDBJ databases">
        <title>Evolutionary Origins and Diversification of the Mycorrhizal Mutualists.</title>
        <authorList>
            <consortium name="DOE Joint Genome Institute"/>
            <consortium name="Mycorrhizal Genomics Consortium"/>
            <person name="Kohler A."/>
            <person name="Kuo A."/>
            <person name="Nagy L.G."/>
            <person name="Floudas D."/>
            <person name="Copeland A."/>
            <person name="Barry K.W."/>
            <person name="Cichocki N."/>
            <person name="Veneault-Fourrey C."/>
            <person name="LaButti K."/>
            <person name="Lindquist E.A."/>
            <person name="Lipzen A."/>
            <person name="Lundell T."/>
            <person name="Morin E."/>
            <person name="Murat C."/>
            <person name="Riley R."/>
            <person name="Ohm R."/>
            <person name="Sun H."/>
            <person name="Tunlid A."/>
            <person name="Henrissat B."/>
            <person name="Grigoriev I.V."/>
            <person name="Hibbett D.S."/>
            <person name="Martin F."/>
        </authorList>
    </citation>
    <scope>NUCLEOTIDE SEQUENCE [LARGE SCALE GENOMIC DNA]</scope>
    <source>
        <strain evidence="2">Marx 270</strain>
    </source>
</reference>
<evidence type="ECO:0000313" key="1">
    <source>
        <dbReference type="EMBL" id="KIN95220.1"/>
    </source>
</evidence>
<evidence type="ECO:0000313" key="2">
    <source>
        <dbReference type="Proteomes" id="UP000054217"/>
    </source>
</evidence>
<dbReference type="Proteomes" id="UP000054217">
    <property type="component" value="Unassembled WGS sequence"/>
</dbReference>
<accession>A0A0C3NHP0</accession>
<dbReference type="AlphaFoldDB" id="A0A0C3NHP0"/>
<sequence>MRYMFISFMGTVKYPSSSRFHPPANDMLQALESAPRNSSLSQSWCVATVVVFSKFRTNFSELMLVLRLDTFLLGRGTLAWYPAGARPPHHSKVV</sequence>
<dbReference type="HOGENOM" id="CLU_2387056_0_0_1"/>